<reference evidence="1 2" key="1">
    <citation type="journal article" date="2023" name="Nucleic Acids Res.">
        <title>The hologenome of Daphnia magna reveals possible DNA methylation and microbiome-mediated evolution of the host genome.</title>
        <authorList>
            <person name="Chaturvedi A."/>
            <person name="Li X."/>
            <person name="Dhandapani V."/>
            <person name="Marshall H."/>
            <person name="Kissane S."/>
            <person name="Cuenca-Cambronero M."/>
            <person name="Asole G."/>
            <person name="Calvet F."/>
            <person name="Ruiz-Romero M."/>
            <person name="Marangio P."/>
            <person name="Guigo R."/>
            <person name="Rago D."/>
            <person name="Mirbahai L."/>
            <person name="Eastwood N."/>
            <person name="Colbourne J.K."/>
            <person name="Zhou J."/>
            <person name="Mallon E."/>
            <person name="Orsini L."/>
        </authorList>
    </citation>
    <scope>NUCLEOTIDE SEQUENCE [LARGE SCALE GENOMIC DNA]</scope>
    <source>
        <strain evidence="1">LRV0_1</strain>
    </source>
</reference>
<proteinExistence type="predicted"/>
<comment type="caution">
    <text evidence="1">The sequence shown here is derived from an EMBL/GenBank/DDBJ whole genome shotgun (WGS) entry which is preliminary data.</text>
</comment>
<evidence type="ECO:0000313" key="2">
    <source>
        <dbReference type="Proteomes" id="UP001234178"/>
    </source>
</evidence>
<organism evidence="1 2">
    <name type="scientific">Daphnia magna</name>
    <dbReference type="NCBI Taxonomy" id="35525"/>
    <lineage>
        <taxon>Eukaryota</taxon>
        <taxon>Metazoa</taxon>
        <taxon>Ecdysozoa</taxon>
        <taxon>Arthropoda</taxon>
        <taxon>Crustacea</taxon>
        <taxon>Branchiopoda</taxon>
        <taxon>Diplostraca</taxon>
        <taxon>Cladocera</taxon>
        <taxon>Anomopoda</taxon>
        <taxon>Daphniidae</taxon>
        <taxon>Daphnia</taxon>
    </lineage>
</organism>
<name>A0ABR0B6A3_9CRUS</name>
<dbReference type="EMBL" id="JAOYFB010000040">
    <property type="protein sequence ID" value="KAK4037218.1"/>
    <property type="molecule type" value="Genomic_DNA"/>
</dbReference>
<gene>
    <name evidence="1" type="ORF">OUZ56_029258</name>
</gene>
<keyword evidence="2" id="KW-1185">Reference proteome</keyword>
<sequence>MKRMLASKEDLQQCKILGLEYLKSFYTLCPLIISFPLCCIVDANTSLRLARHPVLASPVAPSWLRPSLRLGFARRSVLASPVAPSWLRPSLRLGFARRSVLASPVAPSWLRPSLRLGFARRSVLASPVAPSWLRPSLRLGFARRSVLASPVAPSWLRPSLRLGFARHPIFTSPVVSSSPLGHPLFTSPPRLCGIVEFRSGSAVLLNGLYAMGGTVAQAVWLKVDRRGNVPVGTFPFSML</sequence>
<evidence type="ECO:0000313" key="1">
    <source>
        <dbReference type="EMBL" id="KAK4037218.1"/>
    </source>
</evidence>
<dbReference type="Proteomes" id="UP001234178">
    <property type="component" value="Unassembled WGS sequence"/>
</dbReference>
<protein>
    <submittedName>
        <fullName evidence="1">Uncharacterized protein</fullName>
    </submittedName>
</protein>
<accession>A0ABR0B6A3</accession>